<gene>
    <name evidence="4" type="ORF">SAMN05421788_1011087</name>
</gene>
<evidence type="ECO:0000256" key="2">
    <source>
        <dbReference type="ARBA" id="ARBA00022723"/>
    </source>
</evidence>
<dbReference type="RefSeq" id="WP_076376403.1">
    <property type="nucleotide sequence ID" value="NZ_AP017422.1"/>
</dbReference>
<dbReference type="InterPro" id="IPR034660">
    <property type="entry name" value="DinB/YfiT-like"/>
</dbReference>
<feature type="binding site" evidence="3">
    <location>
        <position position="49"/>
    </location>
    <ligand>
        <name>a divalent metal cation</name>
        <dbReference type="ChEBI" id="CHEBI:60240"/>
    </ligand>
</feature>
<evidence type="ECO:0000256" key="1">
    <source>
        <dbReference type="ARBA" id="ARBA00008635"/>
    </source>
</evidence>
<reference evidence="5" key="1">
    <citation type="submission" date="2017-01" db="EMBL/GenBank/DDBJ databases">
        <authorList>
            <person name="Varghese N."/>
            <person name="Submissions S."/>
        </authorList>
    </citation>
    <scope>NUCLEOTIDE SEQUENCE [LARGE SCALE GENOMIC DNA]</scope>
    <source>
        <strain evidence="5">DSM 21054</strain>
    </source>
</reference>
<dbReference type="Proteomes" id="UP000186917">
    <property type="component" value="Unassembled WGS sequence"/>
</dbReference>
<feature type="binding site" evidence="3">
    <location>
        <position position="130"/>
    </location>
    <ligand>
        <name>a divalent metal cation</name>
        <dbReference type="ChEBI" id="CHEBI:60240"/>
    </ligand>
</feature>
<name>A0A1N7LS30_9BACT</name>
<proteinExistence type="inferred from homology"/>
<dbReference type="GO" id="GO:0046872">
    <property type="term" value="F:metal ion binding"/>
    <property type="evidence" value="ECO:0007669"/>
    <property type="project" value="UniProtKB-KW"/>
</dbReference>
<organism evidence="4 5">
    <name type="scientific">Filimonas lacunae</name>
    <dbReference type="NCBI Taxonomy" id="477680"/>
    <lineage>
        <taxon>Bacteria</taxon>
        <taxon>Pseudomonadati</taxon>
        <taxon>Bacteroidota</taxon>
        <taxon>Chitinophagia</taxon>
        <taxon>Chitinophagales</taxon>
        <taxon>Chitinophagaceae</taxon>
        <taxon>Filimonas</taxon>
    </lineage>
</organism>
<dbReference type="AlphaFoldDB" id="A0A1N7LS30"/>
<dbReference type="SUPFAM" id="SSF109854">
    <property type="entry name" value="DinB/YfiT-like putative metalloenzymes"/>
    <property type="match status" value="1"/>
</dbReference>
<accession>A0A1N7LS30</accession>
<feature type="binding site" evidence="3">
    <location>
        <position position="134"/>
    </location>
    <ligand>
        <name>a divalent metal cation</name>
        <dbReference type="ChEBI" id="CHEBI:60240"/>
    </ligand>
</feature>
<sequence length="156" mass="18095">MKELLVAQYDMIADSRETLLNYCEELTPADFIISNPSFGRGSIRNLLVHIGSTYQYWIGQHALNRPMNYPAYEDYTSVKQCRAFFEEIDELISAFLQQFSNTYFHSLNFSINNNEVTATPLKLFTHVITHEFHHKGQILSLSRHLGYTPVDTDIVR</sequence>
<protein>
    <submittedName>
        <fullName evidence="4">Uncharacterized damage-inducible protein DinB (Forms a four-helix bundle)</fullName>
    </submittedName>
</protein>
<comment type="similarity">
    <text evidence="1">Belongs to the DinB family.</text>
</comment>
<evidence type="ECO:0000313" key="4">
    <source>
        <dbReference type="EMBL" id="SIS76647.1"/>
    </source>
</evidence>
<keyword evidence="5" id="KW-1185">Reference proteome</keyword>
<dbReference type="EMBL" id="FTOR01000001">
    <property type="protein sequence ID" value="SIS76647.1"/>
    <property type="molecule type" value="Genomic_DNA"/>
</dbReference>
<evidence type="ECO:0000256" key="3">
    <source>
        <dbReference type="PIRSR" id="PIRSR607837-1"/>
    </source>
</evidence>
<dbReference type="InterPro" id="IPR007837">
    <property type="entry name" value="DinB"/>
</dbReference>
<dbReference type="PANTHER" id="PTHR37302">
    <property type="entry name" value="SLR1116 PROTEIN"/>
    <property type="match status" value="1"/>
</dbReference>
<dbReference type="PANTHER" id="PTHR37302:SF3">
    <property type="entry name" value="DAMAGE-INDUCIBLE PROTEIN DINB"/>
    <property type="match status" value="1"/>
</dbReference>
<keyword evidence="2 3" id="KW-0479">Metal-binding</keyword>
<dbReference type="Gene3D" id="1.20.120.450">
    <property type="entry name" value="dinb family like domain"/>
    <property type="match status" value="1"/>
</dbReference>
<dbReference type="Pfam" id="PF05163">
    <property type="entry name" value="DinB"/>
    <property type="match status" value="1"/>
</dbReference>
<evidence type="ECO:0000313" key="5">
    <source>
        <dbReference type="Proteomes" id="UP000186917"/>
    </source>
</evidence>
<dbReference type="STRING" id="477680.SAMN05421788_1011087"/>